<dbReference type="SUPFAM" id="SSF51344">
    <property type="entry name" value="Epsilon subunit of F1F0-ATP synthase N-terminal domain"/>
    <property type="match status" value="1"/>
</dbReference>
<evidence type="ECO:0000256" key="8">
    <source>
        <dbReference type="ARBA" id="ARBA00023196"/>
    </source>
</evidence>
<dbReference type="Pfam" id="PF02823">
    <property type="entry name" value="ATP-synt_DE_N"/>
    <property type="match status" value="1"/>
</dbReference>
<evidence type="ECO:0000256" key="4">
    <source>
        <dbReference type="ARBA" id="ARBA00022448"/>
    </source>
</evidence>
<comment type="caution">
    <text evidence="13">The sequence shown here is derived from an EMBL/GenBank/DDBJ whole genome shotgun (WGS) entry which is preliminary data.</text>
</comment>
<evidence type="ECO:0000313" key="14">
    <source>
        <dbReference type="Proteomes" id="UP000287447"/>
    </source>
</evidence>
<organism evidence="13 14">
    <name type="scientific">Hwanghaeella grinnelliae</name>
    <dbReference type="NCBI Taxonomy" id="2500179"/>
    <lineage>
        <taxon>Bacteria</taxon>
        <taxon>Pseudomonadati</taxon>
        <taxon>Pseudomonadota</taxon>
        <taxon>Alphaproteobacteria</taxon>
        <taxon>Rhodospirillales</taxon>
        <taxon>Rhodospirillaceae</taxon>
        <taxon>Hwanghaeella</taxon>
    </lineage>
</organism>
<keyword evidence="8 10" id="KW-0139">CF(1)</keyword>
<protein>
    <recommendedName>
        <fullName evidence="10">ATP synthase epsilon chain</fullName>
    </recommendedName>
    <alternativeName>
        <fullName evidence="10">ATP synthase F1 sector epsilon subunit</fullName>
    </alternativeName>
    <alternativeName>
        <fullName evidence="10">F-ATPase epsilon subunit</fullName>
    </alternativeName>
</protein>
<keyword evidence="6 10" id="KW-0406">Ion transport</keyword>
<dbReference type="PANTHER" id="PTHR13822">
    <property type="entry name" value="ATP SYNTHASE DELTA/EPSILON CHAIN"/>
    <property type="match status" value="1"/>
</dbReference>
<comment type="similarity">
    <text evidence="3 10 11">Belongs to the ATPase epsilon chain family.</text>
</comment>
<keyword evidence="5 10" id="KW-0375">Hydrogen ion transport</keyword>
<dbReference type="EMBL" id="SADE01000002">
    <property type="protein sequence ID" value="RVU36674.1"/>
    <property type="molecule type" value="Genomic_DNA"/>
</dbReference>
<dbReference type="GO" id="GO:0045259">
    <property type="term" value="C:proton-transporting ATP synthase complex"/>
    <property type="evidence" value="ECO:0007669"/>
    <property type="project" value="UniProtKB-KW"/>
</dbReference>
<keyword evidence="14" id="KW-1185">Reference proteome</keyword>
<keyword evidence="4 10" id="KW-0813">Transport</keyword>
<name>A0A437QQ79_9PROT</name>
<dbReference type="NCBIfam" id="TIGR01216">
    <property type="entry name" value="ATP_synt_epsi"/>
    <property type="match status" value="1"/>
</dbReference>
<dbReference type="GO" id="GO:0046933">
    <property type="term" value="F:proton-transporting ATP synthase activity, rotational mechanism"/>
    <property type="evidence" value="ECO:0007669"/>
    <property type="project" value="UniProtKB-UniRule"/>
</dbReference>
<dbReference type="GO" id="GO:0012505">
    <property type="term" value="C:endomembrane system"/>
    <property type="evidence" value="ECO:0007669"/>
    <property type="project" value="UniProtKB-SubCell"/>
</dbReference>
<dbReference type="PANTHER" id="PTHR13822:SF10">
    <property type="entry name" value="ATP SYNTHASE EPSILON CHAIN, CHLOROPLASTIC"/>
    <property type="match status" value="1"/>
</dbReference>
<keyword evidence="7 10" id="KW-0472">Membrane</keyword>
<evidence type="ECO:0000256" key="6">
    <source>
        <dbReference type="ARBA" id="ARBA00023065"/>
    </source>
</evidence>
<evidence type="ECO:0000313" key="13">
    <source>
        <dbReference type="EMBL" id="RVU36674.1"/>
    </source>
</evidence>
<dbReference type="Proteomes" id="UP000287447">
    <property type="component" value="Unassembled WGS sequence"/>
</dbReference>
<dbReference type="GO" id="GO:0005886">
    <property type="term" value="C:plasma membrane"/>
    <property type="evidence" value="ECO:0007669"/>
    <property type="project" value="UniProtKB-SubCell"/>
</dbReference>
<evidence type="ECO:0000256" key="10">
    <source>
        <dbReference type="HAMAP-Rule" id="MF_00530"/>
    </source>
</evidence>
<dbReference type="CDD" id="cd12152">
    <property type="entry name" value="F1-ATPase_delta"/>
    <property type="match status" value="1"/>
</dbReference>
<keyword evidence="9 10" id="KW-0066">ATP synthesis</keyword>
<comment type="function">
    <text evidence="1 10">Produces ATP from ADP in the presence of a proton gradient across the membrane.</text>
</comment>
<evidence type="ECO:0000256" key="7">
    <source>
        <dbReference type="ARBA" id="ARBA00023136"/>
    </source>
</evidence>
<dbReference type="AlphaFoldDB" id="A0A437QQ79"/>
<dbReference type="HAMAP" id="MF_00530">
    <property type="entry name" value="ATP_synth_epsil_bac"/>
    <property type="match status" value="1"/>
</dbReference>
<feature type="domain" description="ATP synthase F1 complex delta/epsilon subunit N-terminal" evidence="12">
    <location>
        <begin position="7"/>
        <end position="84"/>
    </location>
</feature>
<accession>A0A437QQ79</accession>
<evidence type="ECO:0000256" key="9">
    <source>
        <dbReference type="ARBA" id="ARBA00023310"/>
    </source>
</evidence>
<sequence length="137" mass="14837">MAEKVAFDLVSPEKLLLSEEVEMVVLPGVEGDIGVLPGHAPVITQIRMGTICVFENGQVVKRLFVDGGFAEVMPERCTVLAEQATSLEDIETSAVEQHIKDLRDELSLADSAHERAALETAIAVENGKLEAVNHPVY</sequence>
<evidence type="ECO:0000259" key="12">
    <source>
        <dbReference type="Pfam" id="PF02823"/>
    </source>
</evidence>
<dbReference type="InterPro" id="IPR020546">
    <property type="entry name" value="ATP_synth_F1_dsu/esu_N"/>
</dbReference>
<evidence type="ECO:0000256" key="5">
    <source>
        <dbReference type="ARBA" id="ARBA00022781"/>
    </source>
</evidence>
<keyword evidence="10" id="KW-1003">Cell membrane</keyword>
<dbReference type="GO" id="GO:0005524">
    <property type="term" value="F:ATP binding"/>
    <property type="evidence" value="ECO:0007669"/>
    <property type="project" value="UniProtKB-UniRule"/>
</dbReference>
<dbReference type="InterPro" id="IPR001469">
    <property type="entry name" value="ATP_synth_F1_dsu/esu"/>
</dbReference>
<dbReference type="Gene3D" id="2.60.15.10">
    <property type="entry name" value="F0F1 ATP synthase delta/epsilon subunit, N-terminal"/>
    <property type="match status" value="1"/>
</dbReference>
<gene>
    <name evidence="10 13" type="primary">atpC</name>
    <name evidence="13" type="ORF">EOI86_15985</name>
</gene>
<dbReference type="OrthoDB" id="9799969at2"/>
<comment type="subunit">
    <text evidence="10 11">F-type ATPases have 2 components, CF(1) - the catalytic core - and CF(0) - the membrane proton channel. CF(1) has five subunits: alpha(3), beta(3), gamma(1), delta(1), epsilon(1). CF(0) has three main subunits: a, b and c.</text>
</comment>
<evidence type="ECO:0000256" key="3">
    <source>
        <dbReference type="ARBA" id="ARBA00005712"/>
    </source>
</evidence>
<evidence type="ECO:0000256" key="11">
    <source>
        <dbReference type="RuleBase" id="RU003656"/>
    </source>
</evidence>
<evidence type="ECO:0000256" key="2">
    <source>
        <dbReference type="ARBA" id="ARBA00004184"/>
    </source>
</evidence>
<dbReference type="RefSeq" id="WP_127766150.1">
    <property type="nucleotide sequence ID" value="NZ_SADE01000002.1"/>
</dbReference>
<evidence type="ECO:0000256" key="1">
    <source>
        <dbReference type="ARBA" id="ARBA00003543"/>
    </source>
</evidence>
<reference evidence="14" key="1">
    <citation type="submission" date="2019-01" db="EMBL/GenBank/DDBJ databases">
        <title>Gri0909 isolated from a small marine red alga.</title>
        <authorList>
            <person name="Kim J."/>
            <person name="Jeong S.E."/>
            <person name="Jeon C.O."/>
        </authorList>
    </citation>
    <scope>NUCLEOTIDE SEQUENCE [LARGE SCALE GENOMIC DNA]</scope>
    <source>
        <strain evidence="14">Gri0909</strain>
    </source>
</reference>
<dbReference type="InterPro" id="IPR036771">
    <property type="entry name" value="ATPsynth_dsu/esu_N"/>
</dbReference>
<comment type="subcellular location">
    <subcellularLocation>
        <location evidence="10">Cell membrane</location>
        <topology evidence="10">Peripheral membrane protein</topology>
    </subcellularLocation>
    <subcellularLocation>
        <location evidence="2">Endomembrane system</location>
        <topology evidence="2">Peripheral membrane protein</topology>
    </subcellularLocation>
</comment>
<proteinExistence type="inferred from homology"/>